<gene>
    <name evidence="5" type="ORF">ACFS6I_14085</name>
</gene>
<dbReference type="SUPFAM" id="SSF46689">
    <property type="entry name" value="Homeodomain-like"/>
    <property type="match status" value="2"/>
</dbReference>
<dbReference type="EMBL" id="JBHUPE010000005">
    <property type="protein sequence ID" value="MFD2905067.1"/>
    <property type="molecule type" value="Genomic_DNA"/>
</dbReference>
<dbReference type="PRINTS" id="PR00032">
    <property type="entry name" value="HTHARAC"/>
</dbReference>
<dbReference type="InterPro" id="IPR009057">
    <property type="entry name" value="Homeodomain-like_sf"/>
</dbReference>
<reference evidence="6" key="1">
    <citation type="journal article" date="2019" name="Int. J. Syst. Evol. Microbiol.">
        <title>The Global Catalogue of Microorganisms (GCM) 10K type strain sequencing project: providing services to taxonomists for standard genome sequencing and annotation.</title>
        <authorList>
            <consortium name="The Broad Institute Genomics Platform"/>
            <consortium name="The Broad Institute Genome Sequencing Center for Infectious Disease"/>
            <person name="Wu L."/>
            <person name="Ma J."/>
        </authorList>
    </citation>
    <scope>NUCLEOTIDE SEQUENCE [LARGE SCALE GENOMIC DNA]</scope>
    <source>
        <strain evidence="6">KCTC 22209</strain>
    </source>
</reference>
<dbReference type="InterPro" id="IPR003313">
    <property type="entry name" value="AraC-bd"/>
</dbReference>
<accession>A0ABW5YXE3</accession>
<feature type="domain" description="HTH araC/xylS-type" evidence="4">
    <location>
        <begin position="195"/>
        <end position="293"/>
    </location>
</feature>
<dbReference type="RefSeq" id="WP_380921545.1">
    <property type="nucleotide sequence ID" value="NZ_JBHUPE010000005.1"/>
</dbReference>
<evidence type="ECO:0000313" key="5">
    <source>
        <dbReference type="EMBL" id="MFD2905067.1"/>
    </source>
</evidence>
<dbReference type="CDD" id="cd06986">
    <property type="entry name" value="cupin_MmsR-like_N"/>
    <property type="match status" value="1"/>
</dbReference>
<dbReference type="Gene3D" id="1.10.10.60">
    <property type="entry name" value="Homeodomain-like"/>
    <property type="match status" value="2"/>
</dbReference>
<evidence type="ECO:0000256" key="2">
    <source>
        <dbReference type="ARBA" id="ARBA00023125"/>
    </source>
</evidence>
<dbReference type="Gene3D" id="2.60.120.280">
    <property type="entry name" value="Regulatory protein AraC"/>
    <property type="match status" value="1"/>
</dbReference>
<evidence type="ECO:0000259" key="4">
    <source>
        <dbReference type="PROSITE" id="PS01124"/>
    </source>
</evidence>
<dbReference type="InterPro" id="IPR037923">
    <property type="entry name" value="HTH-like"/>
</dbReference>
<dbReference type="Pfam" id="PF02311">
    <property type="entry name" value="AraC_binding"/>
    <property type="match status" value="1"/>
</dbReference>
<dbReference type="PANTHER" id="PTHR43280">
    <property type="entry name" value="ARAC-FAMILY TRANSCRIPTIONAL REGULATOR"/>
    <property type="match status" value="1"/>
</dbReference>
<evidence type="ECO:0000313" key="6">
    <source>
        <dbReference type="Proteomes" id="UP001597509"/>
    </source>
</evidence>
<dbReference type="PROSITE" id="PS01124">
    <property type="entry name" value="HTH_ARAC_FAMILY_2"/>
    <property type="match status" value="1"/>
</dbReference>
<dbReference type="Pfam" id="PF12833">
    <property type="entry name" value="HTH_18"/>
    <property type="match status" value="1"/>
</dbReference>
<keyword evidence="2" id="KW-0238">DNA-binding</keyword>
<dbReference type="PROSITE" id="PS00041">
    <property type="entry name" value="HTH_ARAC_FAMILY_1"/>
    <property type="match status" value="1"/>
</dbReference>
<dbReference type="Proteomes" id="UP001597509">
    <property type="component" value="Unassembled WGS sequence"/>
</dbReference>
<evidence type="ECO:0000256" key="1">
    <source>
        <dbReference type="ARBA" id="ARBA00023015"/>
    </source>
</evidence>
<keyword evidence="1" id="KW-0805">Transcription regulation</keyword>
<dbReference type="SMART" id="SM00342">
    <property type="entry name" value="HTH_ARAC"/>
    <property type="match status" value="1"/>
</dbReference>
<dbReference type="InterPro" id="IPR020449">
    <property type="entry name" value="Tscrpt_reg_AraC-type_HTH"/>
</dbReference>
<dbReference type="SUPFAM" id="SSF51215">
    <property type="entry name" value="Regulatory protein AraC"/>
    <property type="match status" value="1"/>
</dbReference>
<dbReference type="PANTHER" id="PTHR43280:SF30">
    <property type="entry name" value="MMSAB OPERON REGULATORY PROTEIN"/>
    <property type="match status" value="1"/>
</dbReference>
<dbReference type="InterPro" id="IPR018062">
    <property type="entry name" value="HTH_AraC-typ_CS"/>
</dbReference>
<organism evidence="5 6">
    <name type="scientific">Sphingobacterium anhuiense</name>
    <dbReference type="NCBI Taxonomy" id="493780"/>
    <lineage>
        <taxon>Bacteria</taxon>
        <taxon>Pseudomonadati</taxon>
        <taxon>Bacteroidota</taxon>
        <taxon>Sphingobacteriia</taxon>
        <taxon>Sphingobacteriales</taxon>
        <taxon>Sphingobacteriaceae</taxon>
        <taxon>Sphingobacterium</taxon>
    </lineage>
</organism>
<name>A0ABW5YXE3_9SPHI</name>
<protein>
    <submittedName>
        <fullName evidence="5">AraC family transcriptional regulator</fullName>
    </submittedName>
</protein>
<sequence length="303" mass="35499">MTKKISISEGFKGEEAIALPLDILQMQKLLPAKKNLFITHIGYYPEARYHLRNRDQGCNEHILIYCSEGMGWVTHENRTVHLSADTYYLIPAGEAHSYGSRDSNPWSIYWLHFKGEDSGLVQSLKGKPLALKNTGPQSKKHSLDLFHNIYENLKFGYHAETLDYISFTLLYFLASLKYQEHYLRNSRLNSENIMNKCIAIMKENLEKKLTLQELANLVGYSSSHLTRLFTEKMNSSPMTYYNRIRLEQACQYLKYSSYKIKEIAFKLGYFDPYHFSRSFNKEMGITPKIYRQQYYIPTDQINQ</sequence>
<proteinExistence type="predicted"/>
<comment type="caution">
    <text evidence="5">The sequence shown here is derived from an EMBL/GenBank/DDBJ whole genome shotgun (WGS) entry which is preliminary data.</text>
</comment>
<dbReference type="InterPro" id="IPR018060">
    <property type="entry name" value="HTH_AraC"/>
</dbReference>
<keyword evidence="3" id="KW-0804">Transcription</keyword>
<keyword evidence="6" id="KW-1185">Reference proteome</keyword>
<evidence type="ECO:0000256" key="3">
    <source>
        <dbReference type="ARBA" id="ARBA00023163"/>
    </source>
</evidence>